<dbReference type="Gene3D" id="3.40.1350.10">
    <property type="match status" value="1"/>
</dbReference>
<comment type="cofactor">
    <cofactor evidence="1">
        <name>Mg(2+)</name>
        <dbReference type="ChEBI" id="CHEBI:18420"/>
    </cofactor>
</comment>
<evidence type="ECO:0000256" key="1">
    <source>
        <dbReference type="ARBA" id="ARBA00001946"/>
    </source>
</evidence>
<name>A0A7G9GNP3_9FIRM</name>
<protein>
    <submittedName>
        <fullName evidence="5">VRR-NUC domain-containing protein</fullName>
    </submittedName>
</protein>
<dbReference type="SMART" id="SM00990">
    <property type="entry name" value="VRR_NUC"/>
    <property type="match status" value="1"/>
</dbReference>
<evidence type="ECO:0000259" key="4">
    <source>
        <dbReference type="SMART" id="SM00990"/>
    </source>
</evidence>
<dbReference type="GO" id="GO:0003676">
    <property type="term" value="F:nucleic acid binding"/>
    <property type="evidence" value="ECO:0007669"/>
    <property type="project" value="InterPro"/>
</dbReference>
<feature type="domain" description="VRR-NUC" evidence="4">
    <location>
        <begin position="17"/>
        <end position="96"/>
    </location>
</feature>
<dbReference type="EMBL" id="CP060636">
    <property type="protein sequence ID" value="QNM12425.1"/>
    <property type="molecule type" value="Genomic_DNA"/>
</dbReference>
<keyword evidence="3" id="KW-0378">Hydrolase</keyword>
<evidence type="ECO:0000313" key="5">
    <source>
        <dbReference type="EMBL" id="QNM12425.1"/>
    </source>
</evidence>
<dbReference type="GO" id="GO:0016788">
    <property type="term" value="F:hydrolase activity, acting on ester bonds"/>
    <property type="evidence" value="ECO:0007669"/>
    <property type="project" value="InterPro"/>
</dbReference>
<dbReference type="GO" id="GO:0004518">
    <property type="term" value="F:nuclease activity"/>
    <property type="evidence" value="ECO:0007669"/>
    <property type="project" value="UniProtKB-KW"/>
</dbReference>
<dbReference type="InterPro" id="IPR011856">
    <property type="entry name" value="tRNA_endonuc-like_dom_sf"/>
</dbReference>
<gene>
    <name evidence="5" type="ORF">H9Q80_00265</name>
</gene>
<evidence type="ECO:0000256" key="3">
    <source>
        <dbReference type="ARBA" id="ARBA00022801"/>
    </source>
</evidence>
<keyword evidence="6" id="KW-1185">Reference proteome</keyword>
<organism evidence="5 6">
    <name type="scientific">[Eubacterium] hominis</name>
    <dbReference type="NCBI Taxonomy" id="2764325"/>
    <lineage>
        <taxon>Bacteria</taxon>
        <taxon>Bacillati</taxon>
        <taxon>Bacillota</taxon>
        <taxon>Erysipelotrichia</taxon>
        <taxon>Erysipelotrichales</taxon>
        <taxon>Erysipelotrichaceae</taxon>
        <taxon>Amedibacillus</taxon>
    </lineage>
</organism>
<dbReference type="Proteomes" id="UP000515856">
    <property type="component" value="Chromosome"/>
</dbReference>
<evidence type="ECO:0000313" key="6">
    <source>
        <dbReference type="Proteomes" id="UP000515856"/>
    </source>
</evidence>
<dbReference type="AlphaFoldDB" id="A0A7G9GNP3"/>
<dbReference type="KEGG" id="ehn:H9Q80_00265"/>
<sequence>MSNGVVEGFNPAKKPKKREFKIEDYLKEQVEKIGGKCYKFVSPGYDGMPDRIVVFSGCVIFVETKRPGKKPRALQKIRLEELQMQGVITAVVSTKKEADFIVDFLSTRYWRT</sequence>
<dbReference type="RefSeq" id="WP_118667140.1">
    <property type="nucleotide sequence ID" value="NZ_CP060636.1"/>
</dbReference>
<proteinExistence type="predicted"/>
<evidence type="ECO:0000256" key="2">
    <source>
        <dbReference type="ARBA" id="ARBA00022722"/>
    </source>
</evidence>
<reference evidence="5 6" key="1">
    <citation type="submission" date="2020-08" db="EMBL/GenBank/DDBJ databases">
        <authorList>
            <person name="Liu C."/>
            <person name="Sun Q."/>
        </authorList>
    </citation>
    <scope>NUCLEOTIDE SEQUENCE [LARGE SCALE GENOMIC DNA]</scope>
    <source>
        <strain evidence="5 6">NSJ-61</strain>
    </source>
</reference>
<dbReference type="InterPro" id="IPR014883">
    <property type="entry name" value="VRR_NUC"/>
</dbReference>
<keyword evidence="2" id="KW-0540">Nuclease</keyword>
<accession>A0A7G9GNP3</accession>